<evidence type="ECO:0000313" key="1">
    <source>
        <dbReference type="EMBL" id="KAG0410395.1"/>
    </source>
</evidence>
<evidence type="ECO:0000313" key="2">
    <source>
        <dbReference type="Proteomes" id="UP000805193"/>
    </source>
</evidence>
<keyword evidence="2" id="KW-1185">Reference proteome</keyword>
<proteinExistence type="predicted"/>
<dbReference type="Proteomes" id="UP000805193">
    <property type="component" value="Unassembled WGS sequence"/>
</dbReference>
<comment type="caution">
    <text evidence="1">The sequence shown here is derived from an EMBL/GenBank/DDBJ whole genome shotgun (WGS) entry which is preliminary data.</text>
</comment>
<reference evidence="1 2" key="1">
    <citation type="journal article" date="2020" name="Cell">
        <title>Large-Scale Comparative Analyses of Tick Genomes Elucidate Their Genetic Diversity and Vector Capacities.</title>
        <authorList>
            <consortium name="Tick Genome and Microbiome Consortium (TIGMIC)"/>
            <person name="Jia N."/>
            <person name="Wang J."/>
            <person name="Shi W."/>
            <person name="Du L."/>
            <person name="Sun Y."/>
            <person name="Zhan W."/>
            <person name="Jiang J.F."/>
            <person name="Wang Q."/>
            <person name="Zhang B."/>
            <person name="Ji P."/>
            <person name="Bell-Sakyi L."/>
            <person name="Cui X.M."/>
            <person name="Yuan T.T."/>
            <person name="Jiang B.G."/>
            <person name="Yang W.F."/>
            <person name="Lam T.T."/>
            <person name="Chang Q.C."/>
            <person name="Ding S.J."/>
            <person name="Wang X.J."/>
            <person name="Zhu J.G."/>
            <person name="Ruan X.D."/>
            <person name="Zhao L."/>
            <person name="Wei J.T."/>
            <person name="Ye R.Z."/>
            <person name="Que T.C."/>
            <person name="Du C.H."/>
            <person name="Zhou Y.H."/>
            <person name="Cheng J.X."/>
            <person name="Dai P.F."/>
            <person name="Guo W.B."/>
            <person name="Han X.H."/>
            <person name="Huang E.J."/>
            <person name="Li L.F."/>
            <person name="Wei W."/>
            <person name="Gao Y.C."/>
            <person name="Liu J.Z."/>
            <person name="Shao H.Z."/>
            <person name="Wang X."/>
            <person name="Wang C.C."/>
            <person name="Yang T.C."/>
            <person name="Huo Q.B."/>
            <person name="Li W."/>
            <person name="Chen H.Y."/>
            <person name="Chen S.E."/>
            <person name="Zhou L.G."/>
            <person name="Ni X.B."/>
            <person name="Tian J.H."/>
            <person name="Sheng Y."/>
            <person name="Liu T."/>
            <person name="Pan Y.S."/>
            <person name="Xia L.Y."/>
            <person name="Li J."/>
            <person name="Zhao F."/>
            <person name="Cao W.C."/>
        </authorList>
    </citation>
    <scope>NUCLEOTIDE SEQUENCE [LARGE SCALE GENOMIC DNA]</scope>
    <source>
        <strain evidence="1">Iper-2018</strain>
    </source>
</reference>
<accession>A0AC60NTE5</accession>
<protein>
    <submittedName>
        <fullName evidence="1">Uncharacterized protein</fullName>
    </submittedName>
</protein>
<dbReference type="EMBL" id="JABSTQ010011526">
    <property type="protein sequence ID" value="KAG0410395.1"/>
    <property type="molecule type" value="Genomic_DNA"/>
</dbReference>
<organism evidence="1 2">
    <name type="scientific">Ixodes persulcatus</name>
    <name type="common">Taiga tick</name>
    <dbReference type="NCBI Taxonomy" id="34615"/>
    <lineage>
        <taxon>Eukaryota</taxon>
        <taxon>Metazoa</taxon>
        <taxon>Ecdysozoa</taxon>
        <taxon>Arthropoda</taxon>
        <taxon>Chelicerata</taxon>
        <taxon>Arachnida</taxon>
        <taxon>Acari</taxon>
        <taxon>Parasitiformes</taxon>
        <taxon>Ixodida</taxon>
        <taxon>Ixodoidea</taxon>
        <taxon>Ixodidae</taxon>
        <taxon>Ixodinae</taxon>
        <taxon>Ixodes</taxon>
    </lineage>
</organism>
<name>A0AC60NTE5_IXOPE</name>
<sequence>MVLLSRPKLPKSQDTAVALVVSKRQLHRQCRPSWSGSEICFDRRKTPGLTRERQLGCTMTRRWSGPIASALLKKTCPRIPKWHARLGTSGARYAGENCQQRDNGRSSSSWERTSARSLLDHCDPGHFVAALREEDSTWYRARVYDISKDSVHGAAQKGGSATVFYVDYGHWETMPLDGLRRLPDALLNDAAFAVPVVLHDVPALSSRAAAALQGKFVEAQVLVDERPQQVALFTTDDNVRLNDVISTFDH</sequence>
<gene>
    <name evidence="1" type="ORF">HPB47_012478</name>
</gene>